<dbReference type="Proteomes" id="UP001497602">
    <property type="component" value="Unassembled WGS sequence"/>
</dbReference>
<reference evidence="2 3" key="1">
    <citation type="submission" date="2024-05" db="EMBL/GenBank/DDBJ databases">
        <authorList>
            <person name="Duchaud E."/>
        </authorList>
    </citation>
    <scope>NUCLEOTIDE SEQUENCE [LARGE SCALE GENOMIC DNA]</scope>
    <source>
        <strain evidence="2">Ena-SAMPLE-TAB-13-05-2024-13:56:06:370-140305</strain>
    </source>
</reference>
<feature type="signal peptide" evidence="1">
    <location>
        <begin position="1"/>
        <end position="25"/>
    </location>
</feature>
<dbReference type="InterPro" id="IPR058060">
    <property type="entry name" value="HYC_CC_PP"/>
</dbReference>
<dbReference type="NCBIfam" id="NF047658">
    <property type="entry name" value="HYC_CC_PP"/>
    <property type="match status" value="1"/>
</dbReference>
<dbReference type="EMBL" id="CAXJRC010000017">
    <property type="protein sequence ID" value="CAL2106582.1"/>
    <property type="molecule type" value="Genomic_DNA"/>
</dbReference>
<gene>
    <name evidence="2" type="ORF">T190115A13A_250013</name>
</gene>
<keyword evidence="3" id="KW-1185">Reference proteome</keyword>
<accession>A0ABP1F8D1</accession>
<proteinExistence type="predicted"/>
<protein>
    <recommendedName>
        <fullName evidence="4">Secreted protein</fullName>
    </recommendedName>
</protein>
<keyword evidence="1" id="KW-0732">Signal</keyword>
<dbReference type="Pfam" id="PF26622">
    <property type="entry name" value="DUF8199"/>
    <property type="match status" value="1"/>
</dbReference>
<evidence type="ECO:0000256" key="1">
    <source>
        <dbReference type="SAM" id="SignalP"/>
    </source>
</evidence>
<dbReference type="InterPro" id="IPR058512">
    <property type="entry name" value="DUF8199"/>
</dbReference>
<sequence length="138" mass="15595">MKGLLKKISAVLITFLLLLSTTSFSVEKHFCGDYLVDVSFFGDAGSCAETTKDSCDSQTAVRKKKCCKDEIQHIKGQDQLKKTSLEDISFTNQTFLISYYLSSKLLFLNLEKQFVPHKNYIPPLVTTDIQVVNEVFII</sequence>
<dbReference type="RefSeq" id="WP_348738334.1">
    <property type="nucleotide sequence ID" value="NZ_CAXJRC010000017.1"/>
</dbReference>
<evidence type="ECO:0008006" key="4">
    <source>
        <dbReference type="Google" id="ProtNLM"/>
    </source>
</evidence>
<feature type="chain" id="PRO_5046574267" description="Secreted protein" evidence="1">
    <location>
        <begin position="26"/>
        <end position="138"/>
    </location>
</feature>
<organism evidence="2 3">
    <name type="scientific">Tenacibaculum vairaonense</name>
    <dbReference type="NCBI Taxonomy" id="3137860"/>
    <lineage>
        <taxon>Bacteria</taxon>
        <taxon>Pseudomonadati</taxon>
        <taxon>Bacteroidota</taxon>
        <taxon>Flavobacteriia</taxon>
        <taxon>Flavobacteriales</taxon>
        <taxon>Flavobacteriaceae</taxon>
        <taxon>Tenacibaculum</taxon>
    </lineage>
</organism>
<name>A0ABP1F8D1_9FLAO</name>
<comment type="caution">
    <text evidence="2">The sequence shown here is derived from an EMBL/GenBank/DDBJ whole genome shotgun (WGS) entry which is preliminary data.</text>
</comment>
<evidence type="ECO:0000313" key="3">
    <source>
        <dbReference type="Proteomes" id="UP001497602"/>
    </source>
</evidence>
<evidence type="ECO:0000313" key="2">
    <source>
        <dbReference type="EMBL" id="CAL2106582.1"/>
    </source>
</evidence>